<comment type="subcellular location">
    <subcellularLocation>
        <location evidence="1 9">Cell inner membrane</location>
        <topology evidence="1 9">Multi-pass membrane protein</topology>
    </subcellularLocation>
</comment>
<feature type="transmembrane region" description="Helical" evidence="9">
    <location>
        <begin position="342"/>
        <end position="361"/>
    </location>
</feature>
<dbReference type="Proteomes" id="UP000216524">
    <property type="component" value="Unassembled WGS sequence"/>
</dbReference>
<dbReference type="PANTHER" id="PTHR32063">
    <property type="match status" value="1"/>
</dbReference>
<comment type="caution">
    <text evidence="9">Lacks conserved residue(s) required for the propagation of feature annotation.</text>
</comment>
<evidence type="ECO:0000256" key="2">
    <source>
        <dbReference type="ARBA" id="ARBA00010942"/>
    </source>
</evidence>
<keyword evidence="6 9" id="KW-0812">Transmembrane</keyword>
<reference evidence="10 11" key="1">
    <citation type="submission" date="2017-05" db="EMBL/GenBank/DDBJ databases">
        <title>Complete and WGS of Bordetella genogroups.</title>
        <authorList>
            <person name="Spilker T."/>
            <person name="Lipuma J."/>
        </authorList>
    </citation>
    <scope>NUCLEOTIDE SEQUENCE [LARGE SCALE GENOMIC DNA]</scope>
    <source>
        <strain evidence="10 11">AU3139</strain>
    </source>
</reference>
<keyword evidence="5 9" id="KW-0997">Cell inner membrane</keyword>
<dbReference type="Pfam" id="PF00873">
    <property type="entry name" value="ACR_tran"/>
    <property type="match status" value="1"/>
</dbReference>
<name>A0ABX4FA18_9BORD</name>
<evidence type="ECO:0000256" key="9">
    <source>
        <dbReference type="RuleBase" id="RU364070"/>
    </source>
</evidence>
<evidence type="ECO:0000256" key="7">
    <source>
        <dbReference type="ARBA" id="ARBA00022989"/>
    </source>
</evidence>
<feature type="transmembrane region" description="Helical" evidence="9">
    <location>
        <begin position="906"/>
        <end position="928"/>
    </location>
</feature>
<keyword evidence="4" id="KW-1003">Cell membrane</keyword>
<dbReference type="PANTHER" id="PTHR32063:SF26">
    <property type="entry name" value="EFFLUX PUMP MEMBRANE TRANSPORTER"/>
    <property type="match status" value="1"/>
</dbReference>
<dbReference type="Gene3D" id="3.30.2090.10">
    <property type="entry name" value="Multidrug efflux transporter AcrB TolC docking domain, DN and DC subdomains"/>
    <property type="match status" value="2"/>
</dbReference>
<comment type="caution">
    <text evidence="10">The sequence shown here is derived from an EMBL/GenBank/DDBJ whole genome shotgun (WGS) entry which is preliminary data.</text>
</comment>
<keyword evidence="3 9" id="KW-0813">Transport</keyword>
<evidence type="ECO:0000313" key="10">
    <source>
        <dbReference type="EMBL" id="OZI73301.1"/>
    </source>
</evidence>
<dbReference type="InterPro" id="IPR001036">
    <property type="entry name" value="Acrflvin-R"/>
</dbReference>
<keyword evidence="11" id="KW-1185">Reference proteome</keyword>
<dbReference type="Gene3D" id="1.20.1640.10">
    <property type="entry name" value="Multidrug efflux transporter AcrB transmembrane domain"/>
    <property type="match status" value="2"/>
</dbReference>
<keyword evidence="7 9" id="KW-1133">Transmembrane helix</keyword>
<sequence length="1058" mass="113320">MKFPHFFIARPIFAVVLSLLMLLAGSLAFWQLPLSEYPAVTPPTVQVTASYPGANPDVIADTVAAPLEQVVNGVEGMLYMNSQMATDGRMVLTIAFKQGTDPDMAQIQVQNRVARALPRLPEEVQRIGVVTQKTSPDVLMVVHIVSPEKRYDSLYLSNFAIRQVRDELARLPGVGDVLVWGAGEYAMRIWLDPAKVATRGLTASDVVAALREQNVQVAAGSVGQQPDTSAAFQVTVNTLGRLTSAEQFGDIVVKTGADGQVTRLRDVARVSLGADAYTLRSLIDGESAPALQIIQSPGANAIDVSNAVRARMETLQQDFPQDIEYRIAYDPTVFVRASLQSVAITLLEAIFLVVIVVVLFLQTWRASIIPLVAVPVSLVGTFAVMHGFGFSLNTLSLFGLVLSIGIVVDDAIVVVENVERHMALGEPPEQAARKAMDEVTGPILAITSVLAAVFIPSAFLSGLQGEFYRQFALTIAISTILSAINSLTLSPALAAILLKPHRQAARADWLTRAMDSVLGGFFRRFNRCFDSASNAYVGTVRRAVRGSAIVLLLYAGFVGLTWLGFHQVPNGFVPAQDKYFLVGIAQLPSGASLDRTEAVVKQMSEIALAEPGVESVVAFPGLSVNGPVNVPNSALMFAMLKPFDERQDPSLSANAIATRLMGKFGRIPDGFVGIFPPPPVPGLGAMGGFKLQIEDRAGLGFEALAQAQGRIMAKASQAPELANMLASFQTNAPQLEVDVDRVKAKSLGVSLTDVFETLQINLGSLYVNDFNRFGRTYRVMAQADAPFRMQAEDIGLLKVRNSAGEMIPLGAFVTITRGSGPDRIIHYNGFPSADISGGPAPGYSSGQATDAIENIVRDTLPEGMTYEWTDLVYQEKQAGNSALYIFPLAVLLAFLILAAQYNSWSLPFAVLLIAPMALLSAIAGVWLSGGDNNIFTQIGFVVLVGLAAKNAILIVEFARARESEGADPLAAVLQAARLRLRPILMTSFAFIAGVVPLVLATGAGAEMRHAMGIAVFAGMLGVTLFGLLLTPVFYVVVRKLALRRKARQARLGAGDQPA</sequence>
<feature type="transmembrane region" description="Helical" evidence="9">
    <location>
        <begin position="471"/>
        <end position="498"/>
    </location>
</feature>
<evidence type="ECO:0000313" key="11">
    <source>
        <dbReference type="Proteomes" id="UP000216524"/>
    </source>
</evidence>
<dbReference type="PRINTS" id="PR00702">
    <property type="entry name" value="ACRIFLAVINRP"/>
</dbReference>
<feature type="transmembrane region" description="Helical" evidence="9">
    <location>
        <begin position="395"/>
        <end position="418"/>
    </location>
</feature>
<proteinExistence type="inferred from homology"/>
<dbReference type="RefSeq" id="WP_094830136.1">
    <property type="nucleotide sequence ID" value="NZ_NEVV01000006.1"/>
</dbReference>
<dbReference type="NCBIfam" id="NF000282">
    <property type="entry name" value="RND_permease_1"/>
    <property type="match status" value="1"/>
</dbReference>
<evidence type="ECO:0000256" key="5">
    <source>
        <dbReference type="ARBA" id="ARBA00022519"/>
    </source>
</evidence>
<dbReference type="SUPFAM" id="SSF82866">
    <property type="entry name" value="Multidrug efflux transporter AcrB transmembrane domain"/>
    <property type="match status" value="2"/>
</dbReference>
<dbReference type="SUPFAM" id="SSF82714">
    <property type="entry name" value="Multidrug efflux transporter AcrB TolC docking domain, DN and DC subdomains"/>
    <property type="match status" value="2"/>
</dbReference>
<feature type="transmembrane region" description="Helical" evidence="9">
    <location>
        <begin position="548"/>
        <end position="565"/>
    </location>
</feature>
<feature type="transmembrane region" description="Helical" evidence="9">
    <location>
        <begin position="368"/>
        <end position="389"/>
    </location>
</feature>
<dbReference type="Gene3D" id="3.30.70.1430">
    <property type="entry name" value="Multidrug efflux transporter AcrB pore domain"/>
    <property type="match status" value="2"/>
</dbReference>
<feature type="transmembrane region" description="Helical" evidence="9">
    <location>
        <begin position="881"/>
        <end position="899"/>
    </location>
</feature>
<dbReference type="InterPro" id="IPR027463">
    <property type="entry name" value="AcrB_DN_DC_subdom"/>
</dbReference>
<dbReference type="EMBL" id="NEVV01000006">
    <property type="protein sequence ID" value="OZI73301.1"/>
    <property type="molecule type" value="Genomic_DNA"/>
</dbReference>
<evidence type="ECO:0000256" key="1">
    <source>
        <dbReference type="ARBA" id="ARBA00004429"/>
    </source>
</evidence>
<protein>
    <recommendedName>
        <fullName evidence="9">Efflux pump membrane transporter</fullName>
    </recommendedName>
</protein>
<accession>A0ABX4FA18</accession>
<evidence type="ECO:0000256" key="3">
    <source>
        <dbReference type="ARBA" id="ARBA00022448"/>
    </source>
</evidence>
<evidence type="ECO:0000256" key="4">
    <source>
        <dbReference type="ARBA" id="ARBA00022475"/>
    </source>
</evidence>
<dbReference type="NCBIfam" id="TIGR00915">
    <property type="entry name" value="2A0602"/>
    <property type="match status" value="1"/>
</dbReference>
<dbReference type="SUPFAM" id="SSF82693">
    <property type="entry name" value="Multidrug efflux transporter AcrB pore domain, PN1, PN2, PC1 and PC2 subdomains"/>
    <property type="match status" value="4"/>
</dbReference>
<feature type="transmembrane region" description="Helical" evidence="9">
    <location>
        <begin position="439"/>
        <end position="459"/>
    </location>
</feature>
<feature type="transmembrane region" description="Helical" evidence="9">
    <location>
        <begin position="934"/>
        <end position="955"/>
    </location>
</feature>
<keyword evidence="8 9" id="KW-0472">Membrane</keyword>
<dbReference type="Gene3D" id="3.30.70.1320">
    <property type="entry name" value="Multidrug efflux transporter AcrB pore domain like"/>
    <property type="match status" value="1"/>
</dbReference>
<feature type="transmembrane region" description="Helical" evidence="9">
    <location>
        <begin position="983"/>
        <end position="1005"/>
    </location>
</feature>
<feature type="transmembrane region" description="Helical" evidence="9">
    <location>
        <begin position="1011"/>
        <end position="1037"/>
    </location>
</feature>
<comment type="similarity">
    <text evidence="2 9">Belongs to the resistance-nodulation-cell division (RND) (TC 2.A.6) family.</text>
</comment>
<dbReference type="Gene3D" id="3.30.70.1440">
    <property type="entry name" value="Multidrug efflux transporter AcrB pore domain"/>
    <property type="match status" value="1"/>
</dbReference>
<evidence type="ECO:0000256" key="6">
    <source>
        <dbReference type="ARBA" id="ARBA00022692"/>
    </source>
</evidence>
<dbReference type="InterPro" id="IPR004764">
    <property type="entry name" value="MdtF-like"/>
</dbReference>
<evidence type="ECO:0000256" key="8">
    <source>
        <dbReference type="ARBA" id="ARBA00023136"/>
    </source>
</evidence>
<gene>
    <name evidence="10" type="ORF">CAL23_19245</name>
</gene>
<organism evidence="10 11">
    <name type="scientific">Bordetella genomosp. 6</name>
    <dbReference type="NCBI Taxonomy" id="463024"/>
    <lineage>
        <taxon>Bacteria</taxon>
        <taxon>Pseudomonadati</taxon>
        <taxon>Pseudomonadota</taxon>
        <taxon>Betaproteobacteria</taxon>
        <taxon>Burkholderiales</taxon>
        <taxon>Alcaligenaceae</taxon>
        <taxon>Bordetella</taxon>
    </lineage>
</organism>